<evidence type="ECO:0000313" key="2">
    <source>
        <dbReference type="Proteomes" id="UP000199042"/>
    </source>
</evidence>
<proteinExistence type="predicted"/>
<dbReference type="AlphaFoldDB" id="A0AB38A1Y1"/>
<name>A0AB38A1Y1_9LACT</name>
<comment type="caution">
    <text evidence="1">The sequence shown here is derived from an EMBL/GenBank/DDBJ whole genome shotgun (WGS) entry which is preliminary data.</text>
</comment>
<dbReference type="RefSeq" id="WP_086986211.1">
    <property type="nucleotide sequence ID" value="NZ_FJNA01000002.1"/>
</dbReference>
<evidence type="ECO:0000313" key="1">
    <source>
        <dbReference type="EMBL" id="SEA68054.1"/>
    </source>
</evidence>
<accession>A0AB38A1Y1</accession>
<reference evidence="1 2" key="1">
    <citation type="submission" date="2016-10" db="EMBL/GenBank/DDBJ databases">
        <authorList>
            <person name="Varghese N."/>
            <person name="Submissions S."/>
        </authorList>
    </citation>
    <scope>NUCLEOTIDE SEQUENCE [LARGE SCALE GENOMIC DNA]</scope>
    <source>
        <strain evidence="1 2">DSM 14526</strain>
    </source>
</reference>
<protein>
    <submittedName>
        <fullName evidence="1">Uncharacterized protein</fullName>
    </submittedName>
</protein>
<sequence length="180" mass="21296">MSRVLFIIFGLTFFLPNLFFRRKSKMTRTSGRLKVATLERRGNIQSEFFQYKSIRLHDLINDSLRQIVLKNASALFIYPAQFSKLTQKEYRESLQKIAREIPIVVIGAKILNSDPFCEEILPGSELNETIQAFFYFPNGDDCFFRTDESTYQDQKELYQAILLMRKTACYADWEKIFYDY</sequence>
<dbReference type="Proteomes" id="UP000199042">
    <property type="component" value="Unassembled WGS sequence"/>
</dbReference>
<dbReference type="EMBL" id="FNQH01000004">
    <property type="protein sequence ID" value="SEA68054.1"/>
    <property type="molecule type" value="Genomic_DNA"/>
</dbReference>
<keyword evidence="2" id="KW-1185">Reference proteome</keyword>
<gene>
    <name evidence="1" type="ORF">SAMN04488525_104173</name>
</gene>
<organism evidence="1 2">
    <name type="scientific">Trichococcus collinsii</name>
    <dbReference type="NCBI Taxonomy" id="157076"/>
    <lineage>
        <taxon>Bacteria</taxon>
        <taxon>Bacillati</taxon>
        <taxon>Bacillota</taxon>
        <taxon>Bacilli</taxon>
        <taxon>Lactobacillales</taxon>
        <taxon>Carnobacteriaceae</taxon>
        <taxon>Trichococcus</taxon>
    </lineage>
</organism>